<evidence type="ECO:0000313" key="3">
    <source>
        <dbReference type="EMBL" id="RXZ87262.1"/>
    </source>
</evidence>
<reference evidence="2 5" key="2">
    <citation type="submission" date="2020-07" db="EMBL/GenBank/DDBJ databases">
        <title>Sequencing the genomes of 1000 actinobacteria strains.</title>
        <authorList>
            <person name="Klenk H.-P."/>
        </authorList>
    </citation>
    <scope>NUCLEOTIDE SEQUENCE [LARGE SCALE GENOMIC DNA]</scope>
    <source>
        <strain evidence="2 5">DSM 23870</strain>
    </source>
</reference>
<reference evidence="3 4" key="1">
    <citation type="submission" date="2019-01" db="EMBL/GenBank/DDBJ databases">
        <title>Agromyces.</title>
        <authorList>
            <person name="Li J."/>
        </authorList>
    </citation>
    <scope>NUCLEOTIDE SEQUENCE [LARGE SCALE GENOMIC DNA]</scope>
    <source>
        <strain evidence="3 4">DSM 23870</strain>
    </source>
</reference>
<dbReference type="AlphaFoldDB" id="A0A4Q2MB74"/>
<accession>A0A4Q2MB74</accession>
<proteinExistence type="predicted"/>
<keyword evidence="4" id="KW-1185">Reference proteome</keyword>
<dbReference type="PROSITE" id="PS51384">
    <property type="entry name" value="FAD_FR"/>
    <property type="match status" value="1"/>
</dbReference>
<dbReference type="InterPro" id="IPR039261">
    <property type="entry name" value="FNR_nucleotide-bd"/>
</dbReference>
<evidence type="ECO:0000313" key="4">
    <source>
        <dbReference type="Proteomes" id="UP000292686"/>
    </source>
</evidence>
<dbReference type="GO" id="GO:0016491">
    <property type="term" value="F:oxidoreductase activity"/>
    <property type="evidence" value="ECO:0007669"/>
    <property type="project" value="InterPro"/>
</dbReference>
<dbReference type="CDD" id="cd06193">
    <property type="entry name" value="siderophore_interacting"/>
    <property type="match status" value="1"/>
</dbReference>
<dbReference type="Gene3D" id="3.40.50.80">
    <property type="entry name" value="Nucleotide-binding domain of ferredoxin-NADP reductase (FNR) module"/>
    <property type="match status" value="1"/>
</dbReference>
<evidence type="ECO:0000313" key="2">
    <source>
        <dbReference type="EMBL" id="NYD66593.1"/>
    </source>
</evidence>
<gene>
    <name evidence="2" type="ORF">BJ972_001112</name>
    <name evidence="3" type="ORF">ESP50_04905</name>
</gene>
<sequence length="306" mass="33789">MLTSAEDVETRPRPAYRSYDVTVRAIRSLSPHFTRVTFTGDELEHFGTHRLDQRIKIVLPLDGGFEFFPRGDDWYGPWRELPVEQQNAFRTYTVRDVRSELAEVDIDFVSHGDEGPASRWVAGASIGDALIIVGPDSRSADSHVGIDWRPGDVSTVLLAGDETAAPAICSIVGSLDRDAVGAVFIEVPSAADALEIDAPAGVDVRWLGRDGGEEHGSRLVAAVREWTVRHIDLHHDGDGRDYADADLDTLWEVPEGRSIDGDFYAWLAGEASTITALRRFLVRDAGLDRRSVAFMGYWRRGRAEGS</sequence>
<comment type="caution">
    <text evidence="3">The sequence shown here is derived from an EMBL/GenBank/DDBJ whole genome shotgun (WGS) entry which is preliminary data.</text>
</comment>
<feature type="domain" description="FAD-binding FR-type" evidence="1">
    <location>
        <begin position="16"/>
        <end position="142"/>
    </location>
</feature>
<protein>
    <submittedName>
        <fullName evidence="2">NADPH-dependent ferric siderophore reductase</fullName>
    </submittedName>
    <submittedName>
        <fullName evidence="3">Siderophore-interacting protein</fullName>
    </submittedName>
</protein>
<dbReference type="RefSeq" id="WP_129172837.1">
    <property type="nucleotide sequence ID" value="NZ_JACCBI010000001.1"/>
</dbReference>
<dbReference type="Pfam" id="PF08021">
    <property type="entry name" value="FAD_binding_9"/>
    <property type="match status" value="1"/>
</dbReference>
<dbReference type="InterPro" id="IPR017938">
    <property type="entry name" value="Riboflavin_synthase-like_b-brl"/>
</dbReference>
<dbReference type="PANTHER" id="PTHR30157:SF0">
    <property type="entry name" value="NADPH-DEPENDENT FERRIC-CHELATE REDUCTASE"/>
    <property type="match status" value="1"/>
</dbReference>
<dbReference type="Proteomes" id="UP000581087">
    <property type="component" value="Unassembled WGS sequence"/>
</dbReference>
<dbReference type="Pfam" id="PF04954">
    <property type="entry name" value="SIP"/>
    <property type="match status" value="1"/>
</dbReference>
<dbReference type="Proteomes" id="UP000292686">
    <property type="component" value="Unassembled WGS sequence"/>
</dbReference>
<dbReference type="OrthoDB" id="3291337at2"/>
<dbReference type="InterPro" id="IPR013113">
    <property type="entry name" value="SIP_FAD-bd"/>
</dbReference>
<dbReference type="InterPro" id="IPR039374">
    <property type="entry name" value="SIP_fam"/>
</dbReference>
<dbReference type="EMBL" id="SDPM01000002">
    <property type="protein sequence ID" value="RXZ87262.1"/>
    <property type="molecule type" value="Genomic_DNA"/>
</dbReference>
<evidence type="ECO:0000259" key="1">
    <source>
        <dbReference type="PROSITE" id="PS51384"/>
    </source>
</evidence>
<dbReference type="InterPro" id="IPR007037">
    <property type="entry name" value="SIP_rossman_dom"/>
</dbReference>
<dbReference type="EMBL" id="JACCBI010000001">
    <property type="protein sequence ID" value="NYD66593.1"/>
    <property type="molecule type" value="Genomic_DNA"/>
</dbReference>
<dbReference type="PANTHER" id="PTHR30157">
    <property type="entry name" value="FERRIC REDUCTASE, NADPH-DEPENDENT"/>
    <property type="match status" value="1"/>
</dbReference>
<dbReference type="Gene3D" id="2.40.30.10">
    <property type="entry name" value="Translation factors"/>
    <property type="match status" value="1"/>
</dbReference>
<name>A0A4Q2MB74_9MICO</name>
<dbReference type="SUPFAM" id="SSF63380">
    <property type="entry name" value="Riboflavin synthase domain-like"/>
    <property type="match status" value="1"/>
</dbReference>
<organism evidence="3 4">
    <name type="scientific">Agromyces atrinae</name>
    <dbReference type="NCBI Taxonomy" id="592376"/>
    <lineage>
        <taxon>Bacteria</taxon>
        <taxon>Bacillati</taxon>
        <taxon>Actinomycetota</taxon>
        <taxon>Actinomycetes</taxon>
        <taxon>Micrococcales</taxon>
        <taxon>Microbacteriaceae</taxon>
        <taxon>Agromyces</taxon>
    </lineage>
</organism>
<evidence type="ECO:0000313" key="5">
    <source>
        <dbReference type="Proteomes" id="UP000581087"/>
    </source>
</evidence>
<dbReference type="InterPro" id="IPR017927">
    <property type="entry name" value="FAD-bd_FR_type"/>
</dbReference>